<evidence type="ECO:0000259" key="4">
    <source>
        <dbReference type="PROSITE" id="PS50932"/>
    </source>
</evidence>
<dbReference type="Pfam" id="PF00356">
    <property type="entry name" value="LacI"/>
    <property type="match status" value="1"/>
</dbReference>
<evidence type="ECO:0000256" key="2">
    <source>
        <dbReference type="ARBA" id="ARBA00023125"/>
    </source>
</evidence>
<comment type="caution">
    <text evidence="5">The sequence shown here is derived from an EMBL/GenBank/DDBJ whole genome shotgun (WGS) entry which is preliminary data.</text>
</comment>
<dbReference type="CDD" id="cd06267">
    <property type="entry name" value="PBP1_LacI_sugar_binding-like"/>
    <property type="match status" value="1"/>
</dbReference>
<dbReference type="InterPro" id="IPR046335">
    <property type="entry name" value="LacI/GalR-like_sensor"/>
</dbReference>
<reference evidence="5 6" key="1">
    <citation type="submission" date="2019-07" db="EMBL/GenBank/DDBJ databases">
        <title>Whole genome shotgun sequence of Cellulomonas aerilata NBRC 106308.</title>
        <authorList>
            <person name="Hosoyama A."/>
            <person name="Uohara A."/>
            <person name="Ohji S."/>
            <person name="Ichikawa N."/>
        </authorList>
    </citation>
    <scope>NUCLEOTIDE SEQUENCE [LARGE SCALE GENOMIC DNA]</scope>
    <source>
        <strain evidence="5 6">NBRC 106308</strain>
    </source>
</reference>
<keyword evidence="2" id="KW-0238">DNA-binding</keyword>
<keyword evidence="1" id="KW-0805">Transcription regulation</keyword>
<dbReference type="InterPro" id="IPR010982">
    <property type="entry name" value="Lambda_DNA-bd_dom_sf"/>
</dbReference>
<dbReference type="SUPFAM" id="SSF53822">
    <property type="entry name" value="Periplasmic binding protein-like I"/>
    <property type="match status" value="1"/>
</dbReference>
<organism evidence="5 6">
    <name type="scientific">Cellulomonas aerilata</name>
    <dbReference type="NCBI Taxonomy" id="515326"/>
    <lineage>
        <taxon>Bacteria</taxon>
        <taxon>Bacillati</taxon>
        <taxon>Actinomycetota</taxon>
        <taxon>Actinomycetes</taxon>
        <taxon>Micrococcales</taxon>
        <taxon>Cellulomonadaceae</taxon>
        <taxon>Cellulomonas</taxon>
    </lineage>
</organism>
<feature type="domain" description="HTH lacI-type" evidence="4">
    <location>
        <begin position="5"/>
        <end position="57"/>
    </location>
</feature>
<evidence type="ECO:0000256" key="1">
    <source>
        <dbReference type="ARBA" id="ARBA00023015"/>
    </source>
</evidence>
<evidence type="ECO:0000313" key="5">
    <source>
        <dbReference type="EMBL" id="GEO32347.1"/>
    </source>
</evidence>
<dbReference type="GO" id="GO:0000976">
    <property type="term" value="F:transcription cis-regulatory region binding"/>
    <property type="evidence" value="ECO:0007669"/>
    <property type="project" value="TreeGrafter"/>
</dbReference>
<evidence type="ECO:0000313" key="6">
    <source>
        <dbReference type="Proteomes" id="UP000321181"/>
    </source>
</evidence>
<name>A0A512D7H7_9CELL</name>
<dbReference type="Pfam" id="PF13377">
    <property type="entry name" value="Peripla_BP_3"/>
    <property type="match status" value="1"/>
</dbReference>
<dbReference type="AlphaFoldDB" id="A0A512D7H7"/>
<dbReference type="GO" id="GO:0003700">
    <property type="term" value="F:DNA-binding transcription factor activity"/>
    <property type="evidence" value="ECO:0007669"/>
    <property type="project" value="TreeGrafter"/>
</dbReference>
<dbReference type="InterPro" id="IPR000843">
    <property type="entry name" value="HTH_LacI"/>
</dbReference>
<protein>
    <submittedName>
        <fullName evidence="5">Transcriptional regulator</fullName>
    </submittedName>
</protein>
<accession>A0A512D7H7</accession>
<dbReference type="SMART" id="SM00354">
    <property type="entry name" value="HTH_LACI"/>
    <property type="match status" value="1"/>
</dbReference>
<dbReference type="CDD" id="cd01392">
    <property type="entry name" value="HTH_LacI"/>
    <property type="match status" value="1"/>
</dbReference>
<dbReference type="OrthoDB" id="3510266at2"/>
<dbReference type="InterPro" id="IPR028082">
    <property type="entry name" value="Peripla_BP_I"/>
</dbReference>
<gene>
    <name evidence="5" type="ORF">CAE01nite_00720</name>
</gene>
<keyword evidence="3" id="KW-0804">Transcription</keyword>
<dbReference type="PANTHER" id="PTHR30146">
    <property type="entry name" value="LACI-RELATED TRANSCRIPTIONAL REPRESSOR"/>
    <property type="match status" value="1"/>
</dbReference>
<dbReference type="RefSeq" id="WP_146898425.1">
    <property type="nucleotide sequence ID" value="NZ_BAAARM010000001.1"/>
</dbReference>
<dbReference type="Proteomes" id="UP000321181">
    <property type="component" value="Unassembled WGS sequence"/>
</dbReference>
<dbReference type="Gene3D" id="3.40.50.2300">
    <property type="match status" value="2"/>
</dbReference>
<dbReference type="EMBL" id="BJYY01000001">
    <property type="protein sequence ID" value="GEO32347.1"/>
    <property type="molecule type" value="Genomic_DNA"/>
</dbReference>
<dbReference type="PROSITE" id="PS50932">
    <property type="entry name" value="HTH_LACI_2"/>
    <property type="match status" value="1"/>
</dbReference>
<dbReference type="SUPFAM" id="SSF47413">
    <property type="entry name" value="lambda repressor-like DNA-binding domains"/>
    <property type="match status" value="1"/>
</dbReference>
<dbReference type="Gene3D" id="1.10.260.40">
    <property type="entry name" value="lambda repressor-like DNA-binding domains"/>
    <property type="match status" value="1"/>
</dbReference>
<keyword evidence="6" id="KW-1185">Reference proteome</keyword>
<evidence type="ECO:0000256" key="3">
    <source>
        <dbReference type="ARBA" id="ARBA00023163"/>
    </source>
</evidence>
<dbReference type="PROSITE" id="PS00356">
    <property type="entry name" value="HTH_LACI_1"/>
    <property type="match status" value="1"/>
</dbReference>
<proteinExistence type="predicted"/>
<dbReference type="PANTHER" id="PTHR30146:SF153">
    <property type="entry name" value="LACTOSE OPERON REPRESSOR"/>
    <property type="match status" value="1"/>
</dbReference>
<sequence length="339" mass="35670">MAHGIDEVARAAGVSTATVSRALRGLPNVSETTRRRVQEAALLLGYVASPSAASLASGRTRTIGLLTPWVTRWFFSNVIEGAERALRTQGFDALLYTFEVSRYAPRRRVDPDVLRRRVDGILVVGLPLHAVEVDALHALGHPMIFIGTGVDGRVTVRLDDLGTGREATEHLLGLGHRRIGHVTGSPDDVSPLSPPVARREGWAAAMAAAGVDPDPALEVHGHFDVQGGRESAHALLTRCPDVTAVFAASDEMAMGVMLAARDLGLRVPQDVSVIGVDGHELGELVGLTTMRQPALEQGAAAASLLLGMIAGGPPPASVVYPTTLVERGSTGRPRTVATA</sequence>